<name>A0A1G5S5N7_9FIRM</name>
<feature type="region of interest" description="Disordered" evidence="1">
    <location>
        <begin position="263"/>
        <end position="298"/>
    </location>
</feature>
<dbReference type="Proteomes" id="UP000199208">
    <property type="component" value="Unassembled WGS sequence"/>
</dbReference>
<reference evidence="2 3" key="1">
    <citation type="submission" date="2016-10" db="EMBL/GenBank/DDBJ databases">
        <authorList>
            <person name="de Groot N.N."/>
        </authorList>
    </citation>
    <scope>NUCLEOTIDE SEQUENCE [LARGE SCALE GENOMIC DNA]</scope>
    <source>
        <strain evidence="2 3">DSM 2784</strain>
    </source>
</reference>
<proteinExistence type="predicted"/>
<evidence type="ECO:0000313" key="2">
    <source>
        <dbReference type="EMBL" id="SCZ81732.1"/>
    </source>
</evidence>
<organism evidence="2 3">
    <name type="scientific">Acidaminobacter hydrogenoformans DSM 2784</name>
    <dbReference type="NCBI Taxonomy" id="1120920"/>
    <lineage>
        <taxon>Bacteria</taxon>
        <taxon>Bacillati</taxon>
        <taxon>Bacillota</taxon>
        <taxon>Clostridia</taxon>
        <taxon>Peptostreptococcales</taxon>
        <taxon>Acidaminobacteraceae</taxon>
        <taxon>Acidaminobacter</taxon>
    </lineage>
</organism>
<dbReference type="EMBL" id="FMWL01000022">
    <property type="protein sequence ID" value="SCZ81732.1"/>
    <property type="molecule type" value="Genomic_DNA"/>
</dbReference>
<dbReference type="OrthoDB" id="2588291at2"/>
<sequence>MRRVFRYFNYNKGAALPIVIMVFLVLFILGVLLVNLSRAETTQTSWQNNRIQAHYIARSGVHHGLKILENKLSTPYIGTVKQLVDELQTLVTNPYSITGVGNYDIEFSEGLYSGEIKITATGETYGYMSTSRIVSYTRMLGGTRTLTDASGIWLTGINFDKAINPNNSGESYLGHEVFVKTSNSKNTIQSPKGSSNPSTFQASVIVLHDYDNISLRQVTNCITLTFDNELLFFLGGIETNKTSDEIIFTISDKVLQQKTYNDATNGYDPNYPNPDGTGSNRSPIELDFGNAETPEDPNPYAVGFESIDRYRTFINPSNPSSVSITSYSGYSSDFDATKKYGIVRIGGEGIKADDGTYLLRIPDDIGMNYEKGYFYFQNGVSINKNNISDNSSRFMTNIINPSKPLLIPIPDTDPIVPILDQWIGKTIGTSDPYWDEK</sequence>
<accession>A0A1G5S5N7</accession>
<keyword evidence="3" id="KW-1185">Reference proteome</keyword>
<evidence type="ECO:0008006" key="4">
    <source>
        <dbReference type="Google" id="ProtNLM"/>
    </source>
</evidence>
<protein>
    <recommendedName>
        <fullName evidence="4">PilX N-terminal</fullName>
    </recommendedName>
</protein>
<dbReference type="AlphaFoldDB" id="A0A1G5S5N7"/>
<dbReference type="STRING" id="1120920.SAMN03080599_02972"/>
<evidence type="ECO:0000256" key="1">
    <source>
        <dbReference type="SAM" id="MobiDB-lite"/>
    </source>
</evidence>
<evidence type="ECO:0000313" key="3">
    <source>
        <dbReference type="Proteomes" id="UP000199208"/>
    </source>
</evidence>
<gene>
    <name evidence="2" type="ORF">SAMN03080599_02972</name>
</gene>
<dbReference type="RefSeq" id="WP_092592843.1">
    <property type="nucleotide sequence ID" value="NZ_FMWL01000022.1"/>
</dbReference>